<feature type="domain" description="A-kinase anchor protein 7-like phosphoesterase" evidence="2">
    <location>
        <begin position="69"/>
        <end position="163"/>
    </location>
</feature>
<keyword evidence="4" id="KW-1185">Reference proteome</keyword>
<dbReference type="InterPro" id="IPR019510">
    <property type="entry name" value="AKAP7-like_phosphoesterase"/>
</dbReference>
<dbReference type="Gene3D" id="3.90.1140.10">
    <property type="entry name" value="Cyclic phosphodiesterase"/>
    <property type="match status" value="1"/>
</dbReference>
<protein>
    <recommendedName>
        <fullName evidence="2">A-kinase anchor protein 7-like phosphoesterase domain-containing protein</fullName>
    </recommendedName>
</protein>
<gene>
    <name evidence="3" type="ORF">AAE3_LOCUS8274</name>
</gene>
<sequence>MQPTPSQSAHGDQRNESQRGGKGRGKWRSGWKGRGRAVAGGMRGDLAAEGTTATSPKQQYPSKAPRLRPTHFLALPLHDHPELRARISTFQSALFATADVQPPPQSTTTNTTQSSGTTKPKGKAKARISSIVQGLDSSIVIDPVRMHTTLGVMALELEADEEKEDAKNVTAQPTSSPGDSMPQSSGSPAATQEAMTSSNPSSATNPSAPLSRRRALQRLLNSRKISANERRWQLHSPSSDPFNPRYARSSTAHPVSKFHSR</sequence>
<evidence type="ECO:0000256" key="1">
    <source>
        <dbReference type="SAM" id="MobiDB-lite"/>
    </source>
</evidence>
<feature type="compositionally biased region" description="Polar residues" evidence="1">
    <location>
        <begin position="169"/>
        <end position="195"/>
    </location>
</feature>
<dbReference type="EMBL" id="CACVBS010000052">
    <property type="protein sequence ID" value="CAA7266130.1"/>
    <property type="molecule type" value="Genomic_DNA"/>
</dbReference>
<reference evidence="3 4" key="1">
    <citation type="submission" date="2020-01" db="EMBL/GenBank/DDBJ databases">
        <authorList>
            <person name="Gupta K D."/>
        </authorList>
    </citation>
    <scope>NUCLEOTIDE SEQUENCE [LARGE SCALE GENOMIC DNA]</scope>
</reference>
<accession>A0A8S0WDR0</accession>
<feature type="region of interest" description="Disordered" evidence="1">
    <location>
        <begin position="97"/>
        <end position="125"/>
    </location>
</feature>
<feature type="compositionally biased region" description="Basic residues" evidence="1">
    <location>
        <begin position="21"/>
        <end position="35"/>
    </location>
</feature>
<feature type="compositionally biased region" description="Low complexity" evidence="1">
    <location>
        <begin position="106"/>
        <end position="118"/>
    </location>
</feature>
<dbReference type="AlphaFoldDB" id="A0A8S0WDR0"/>
<dbReference type="OrthoDB" id="277832at2759"/>
<proteinExistence type="predicted"/>
<dbReference type="Proteomes" id="UP000467700">
    <property type="component" value="Unassembled WGS sequence"/>
</dbReference>
<comment type="caution">
    <text evidence="3">The sequence shown here is derived from an EMBL/GenBank/DDBJ whole genome shotgun (WGS) entry which is preliminary data.</text>
</comment>
<dbReference type="Pfam" id="PF10469">
    <property type="entry name" value="AKAP7_NLS"/>
    <property type="match status" value="1"/>
</dbReference>
<feature type="region of interest" description="Disordered" evidence="1">
    <location>
        <begin position="1"/>
        <end position="67"/>
    </location>
</feature>
<feature type="region of interest" description="Disordered" evidence="1">
    <location>
        <begin position="159"/>
        <end position="261"/>
    </location>
</feature>
<name>A0A8S0WDR0_CYCAE</name>
<organism evidence="3 4">
    <name type="scientific">Cyclocybe aegerita</name>
    <name type="common">Black poplar mushroom</name>
    <name type="synonym">Agrocybe aegerita</name>
    <dbReference type="NCBI Taxonomy" id="1973307"/>
    <lineage>
        <taxon>Eukaryota</taxon>
        <taxon>Fungi</taxon>
        <taxon>Dikarya</taxon>
        <taxon>Basidiomycota</taxon>
        <taxon>Agaricomycotina</taxon>
        <taxon>Agaricomycetes</taxon>
        <taxon>Agaricomycetidae</taxon>
        <taxon>Agaricales</taxon>
        <taxon>Agaricineae</taxon>
        <taxon>Bolbitiaceae</taxon>
        <taxon>Cyclocybe</taxon>
    </lineage>
</organism>
<feature type="compositionally biased region" description="Low complexity" evidence="1">
    <location>
        <begin position="196"/>
        <end position="209"/>
    </location>
</feature>
<feature type="compositionally biased region" description="Polar residues" evidence="1">
    <location>
        <begin position="51"/>
        <end position="61"/>
    </location>
</feature>
<feature type="compositionally biased region" description="Polar residues" evidence="1">
    <location>
        <begin position="1"/>
        <end position="10"/>
    </location>
</feature>
<evidence type="ECO:0000313" key="3">
    <source>
        <dbReference type="EMBL" id="CAA7266130.1"/>
    </source>
</evidence>
<evidence type="ECO:0000313" key="4">
    <source>
        <dbReference type="Proteomes" id="UP000467700"/>
    </source>
</evidence>
<evidence type="ECO:0000259" key="2">
    <source>
        <dbReference type="Pfam" id="PF10469"/>
    </source>
</evidence>